<evidence type="ECO:0000256" key="1">
    <source>
        <dbReference type="ARBA" id="ARBA00010531"/>
    </source>
</evidence>
<organism evidence="9 10">
    <name type="scientific">Candidatus Curtissbacteria bacterium GW2011_GWA1_41_11</name>
    <dbReference type="NCBI Taxonomy" id="1618409"/>
    <lineage>
        <taxon>Bacteria</taxon>
        <taxon>Candidatus Curtissiibacteriota</taxon>
    </lineage>
</organism>
<evidence type="ECO:0000256" key="5">
    <source>
        <dbReference type="ARBA" id="ARBA00023274"/>
    </source>
</evidence>
<dbReference type="PATRIC" id="fig|1618409.3.peg.191"/>
<feature type="compositionally biased region" description="Basic residues" evidence="8">
    <location>
        <begin position="74"/>
        <end position="90"/>
    </location>
</feature>
<dbReference type="GO" id="GO:0006417">
    <property type="term" value="P:regulation of translation"/>
    <property type="evidence" value="ECO:0007669"/>
    <property type="project" value="UniProtKB-KW"/>
</dbReference>
<dbReference type="CDD" id="cd00403">
    <property type="entry name" value="Ribosomal_L1"/>
    <property type="match status" value="1"/>
</dbReference>
<keyword evidence="4" id="KW-0689">Ribosomal protein</keyword>
<dbReference type="AlphaFoldDB" id="A0A0G0WRP7"/>
<dbReference type="Gene3D" id="3.30.190.20">
    <property type="match status" value="1"/>
</dbReference>
<gene>
    <name evidence="9" type="ORF">UU34_C0007G0028</name>
</gene>
<dbReference type="PANTHER" id="PTHR36427:SF3">
    <property type="entry name" value="LARGE RIBOSOMAL SUBUNIT PROTEIN UL1M"/>
    <property type="match status" value="1"/>
</dbReference>
<dbReference type="Gene3D" id="3.40.50.790">
    <property type="match status" value="1"/>
</dbReference>
<dbReference type="InterPro" id="IPR023674">
    <property type="entry name" value="Ribosomal_uL1-like"/>
</dbReference>
<evidence type="ECO:0000256" key="8">
    <source>
        <dbReference type="SAM" id="MobiDB-lite"/>
    </source>
</evidence>
<evidence type="ECO:0000313" key="9">
    <source>
        <dbReference type="EMBL" id="KKR87125.1"/>
    </source>
</evidence>
<feature type="compositionally biased region" description="Basic and acidic residues" evidence="8">
    <location>
        <begin position="91"/>
        <end position="101"/>
    </location>
</feature>
<sequence length="300" mass="32514">MGKTKIKTIGVDELENKKAAKLGQIEVARGDAEEGPLRRARSASEDGRRETEAAGPRAEEQVSSALAPSEQPKKLKRSDKTKKQSKQRSKKYQEAKAKVDPQQKYPLNEAIKLVQEVSYSKFEGTLEAHLNTNAKNLRGLVSLPFLVGKKLTILAFPSTNSGQAADFGENVIPGNEETINDIVKGKFNFDVVVTTPEWMPKLAKCAKILGPRGLMPNPKSGTITDNLAKTITELQGGKTEYKTESNGQVIHLSIGKVSQKEDEIGANIKTLVNTIGKSKIAKITLAPTMGPGVRIDLGSI</sequence>
<evidence type="ECO:0000256" key="7">
    <source>
        <dbReference type="ARBA" id="ARBA00035452"/>
    </source>
</evidence>
<dbReference type="InterPro" id="IPR016095">
    <property type="entry name" value="Ribosomal_uL1_3-a/b-sand"/>
</dbReference>
<feature type="compositionally biased region" description="Basic and acidic residues" evidence="8">
    <location>
        <begin position="28"/>
        <end position="60"/>
    </location>
</feature>
<evidence type="ECO:0000256" key="6">
    <source>
        <dbReference type="ARBA" id="ARBA00035241"/>
    </source>
</evidence>
<dbReference type="GO" id="GO:1990904">
    <property type="term" value="C:ribonucleoprotein complex"/>
    <property type="evidence" value="ECO:0007669"/>
    <property type="project" value="UniProtKB-KW"/>
</dbReference>
<evidence type="ECO:0000256" key="4">
    <source>
        <dbReference type="ARBA" id="ARBA00022980"/>
    </source>
</evidence>
<protein>
    <recommendedName>
        <fullName evidence="6">Large ribosomal subunit protein uL1</fullName>
    </recommendedName>
    <alternativeName>
        <fullName evidence="7">50S ribosomal protein L1</fullName>
    </alternativeName>
</protein>
<dbReference type="PANTHER" id="PTHR36427">
    <property type="entry name" value="54S RIBOSOMAL PROTEIN L1, MITOCHONDRIAL"/>
    <property type="match status" value="1"/>
</dbReference>
<dbReference type="Proteomes" id="UP000034854">
    <property type="component" value="Unassembled WGS sequence"/>
</dbReference>
<dbReference type="GO" id="GO:0005840">
    <property type="term" value="C:ribosome"/>
    <property type="evidence" value="ECO:0007669"/>
    <property type="project" value="UniProtKB-KW"/>
</dbReference>
<evidence type="ECO:0000313" key="10">
    <source>
        <dbReference type="Proteomes" id="UP000034854"/>
    </source>
</evidence>
<dbReference type="InterPro" id="IPR028364">
    <property type="entry name" value="Ribosomal_uL1/biogenesis"/>
</dbReference>
<comment type="caution">
    <text evidence="9">The sequence shown here is derived from an EMBL/GenBank/DDBJ whole genome shotgun (WGS) entry which is preliminary data.</text>
</comment>
<keyword evidence="5" id="KW-0687">Ribonucleoprotein</keyword>
<dbReference type="EMBL" id="LCAG01000007">
    <property type="protein sequence ID" value="KKR87125.1"/>
    <property type="molecule type" value="Genomic_DNA"/>
</dbReference>
<comment type="similarity">
    <text evidence="1">Belongs to the universal ribosomal protein uL1 family.</text>
</comment>
<keyword evidence="3" id="KW-0810">Translation regulation</keyword>
<dbReference type="FunFam" id="3.40.50.790:FF:000001">
    <property type="entry name" value="50S ribosomal protein L1"/>
    <property type="match status" value="1"/>
</dbReference>
<dbReference type="SUPFAM" id="SSF56808">
    <property type="entry name" value="Ribosomal protein L1"/>
    <property type="match status" value="1"/>
</dbReference>
<dbReference type="Pfam" id="PF00687">
    <property type="entry name" value="Ribosomal_L1"/>
    <property type="match status" value="1"/>
</dbReference>
<proteinExistence type="inferred from homology"/>
<evidence type="ECO:0000256" key="2">
    <source>
        <dbReference type="ARBA" id="ARBA00022491"/>
    </source>
</evidence>
<keyword evidence="2" id="KW-0678">Repressor</keyword>
<evidence type="ECO:0000256" key="3">
    <source>
        <dbReference type="ARBA" id="ARBA00022845"/>
    </source>
</evidence>
<accession>A0A0G0WRP7</accession>
<feature type="region of interest" description="Disordered" evidence="8">
    <location>
        <begin position="21"/>
        <end position="101"/>
    </location>
</feature>
<name>A0A0G0WRP7_9BACT</name>
<reference evidence="9 10" key="1">
    <citation type="journal article" date="2015" name="Nature">
        <title>rRNA introns, odd ribosomes, and small enigmatic genomes across a large radiation of phyla.</title>
        <authorList>
            <person name="Brown C.T."/>
            <person name="Hug L.A."/>
            <person name="Thomas B.C."/>
            <person name="Sharon I."/>
            <person name="Castelle C.J."/>
            <person name="Singh A."/>
            <person name="Wilkins M.J."/>
            <person name="Williams K.H."/>
            <person name="Banfield J.F."/>
        </authorList>
    </citation>
    <scope>NUCLEOTIDE SEQUENCE [LARGE SCALE GENOMIC DNA]</scope>
</reference>